<dbReference type="InterPro" id="IPR054206">
    <property type="entry name" value="DUF6912"/>
</dbReference>
<dbReference type="Pfam" id="PF21853">
    <property type="entry name" value="DUF6912"/>
    <property type="match status" value="1"/>
</dbReference>
<evidence type="ECO:0000313" key="2">
    <source>
        <dbReference type="Proteomes" id="UP000305238"/>
    </source>
</evidence>
<organism evidence="1 2">
    <name type="scientific">Actinomadura geliboluensis</name>
    <dbReference type="NCBI Taxonomy" id="882440"/>
    <lineage>
        <taxon>Bacteria</taxon>
        <taxon>Bacillati</taxon>
        <taxon>Actinomycetota</taxon>
        <taxon>Actinomycetes</taxon>
        <taxon>Streptosporangiales</taxon>
        <taxon>Thermomonosporaceae</taxon>
        <taxon>Actinomadura</taxon>
    </lineage>
</organism>
<gene>
    <name evidence="1" type="ORF">ETD96_30875</name>
</gene>
<dbReference type="RefSeq" id="WP_138640017.1">
    <property type="nucleotide sequence ID" value="NZ_JASWDG010000066.1"/>
</dbReference>
<keyword evidence="2" id="KW-1185">Reference proteome</keyword>
<name>A0A5S4GFX2_9ACTN</name>
<evidence type="ECO:0000313" key="1">
    <source>
        <dbReference type="EMBL" id="TMR31886.1"/>
    </source>
</evidence>
<dbReference type="Proteomes" id="UP000305238">
    <property type="component" value="Unassembled WGS sequence"/>
</dbReference>
<dbReference type="AlphaFoldDB" id="A0A5S4GFX2"/>
<sequence>MRVYLPSTLTLLAGVHAAREIGPAPLAAHAVTPALREWYASGDLEELEYAAMTAAARASLRLLAADPSAPRRRVVLAAEVPDAAVTWPRGDAAPANGDRALVEVSAAVPWKKIASGHVDDPGAAADIAAAAEVLPAADAGDDDALFTVDGAEGHELLWFATQELQHLLD</sequence>
<dbReference type="EMBL" id="VCKZ01000286">
    <property type="protein sequence ID" value="TMR31886.1"/>
    <property type="molecule type" value="Genomic_DNA"/>
</dbReference>
<proteinExistence type="predicted"/>
<reference evidence="1 2" key="1">
    <citation type="submission" date="2019-05" db="EMBL/GenBank/DDBJ databases">
        <title>Draft genome sequence of Actinomadura geliboluensis A8036.</title>
        <authorList>
            <person name="Saricaoglu S."/>
            <person name="Isik K."/>
        </authorList>
    </citation>
    <scope>NUCLEOTIDE SEQUENCE [LARGE SCALE GENOMIC DNA]</scope>
    <source>
        <strain evidence="1 2">A8036</strain>
    </source>
</reference>
<accession>A0A5S4GFX2</accession>
<comment type="caution">
    <text evidence="1">The sequence shown here is derived from an EMBL/GenBank/DDBJ whole genome shotgun (WGS) entry which is preliminary data.</text>
</comment>
<dbReference type="OrthoDB" id="3214389at2"/>
<protein>
    <submittedName>
        <fullName evidence="1">Uncharacterized protein</fullName>
    </submittedName>
</protein>